<evidence type="ECO:0000256" key="9">
    <source>
        <dbReference type="RuleBase" id="RU003823"/>
    </source>
</evidence>
<dbReference type="InterPro" id="IPR014721">
    <property type="entry name" value="Ribsml_uS5_D2-typ_fold_subgr"/>
</dbReference>
<sequence>MMAVGRARSSSSLVGIARYSTWLHHHQALQGQTWNMYTKSATRASRRTPQQRWLSSHPKAASLGYTLRVEGHFDEAKAQALRPKDVVTLFGAFEPYNIVMRPPGAVGGGAKYQAKKGNSLPPPPLVLATFQVPSLKYAREIAHSFHHDESWGDRITVHQEQETFPVFISGLPEGVSGSELKKQIDRAGASDPKQRRVMGGSEPASESKGQSKSLLTETAIDAYDTYAVFRCPDKYSSMGLLQGSFQLAPVGPKARGNTGEKRLGAGAENGAGATEAEAQAEGNAGERMVEVEEAGQEGRGEGDGEDARGVLSYAAWKTYPVRVNGLPGDANEGEVMAVFSKYMPYDVEVLPVEASEAADGNEGGTRGAYLRFARRIQGVECASEMQDVSVRNNVLQVRRAWEKVYPLLIEAASGEGKVTADELEQVLAPLKRMKDSSLLDAELLEEGAAAVIRFGSQTGAEEGLGVLEAGAGSGRRKVRPAWKDFRVDVRNLPLEVTQEELREMVHLTTPSKVAVSLPVGGRYRTGSLSFTTREEADLAFSQLSGTGLPDLKLRKAWAVYRLRVKGLPADTREEDLREVLRGGYEPFQVDFPRSRKGNPKGEAVLRFRTYDQLVAAIGRLYGRDSPMDEVENQARWASAGEGMSFDDPAGSLEEELARLPPSASSPLSTETGMGLDALFDRHWKEERGPGEEGGGEAGMEGGEAAASKPGGLGVAEPGAKGSGKDVQEEEEEKEEESYAGRDVNPFAIHPEGKWVKMLVDTDTTQKIIKGGHILSYRALVLVGNLKGCGGWGVGKGATLEEAQIRAYRAAKKNLIHIDLYRNRCITTDLYGKHNNCRIYIQAGQPNRPHKEGRMINDMLRIMGVECGEARSIGRRNPYSVVRALFHAISKHEGVEALSRKRGRRLISVSKARYLGL</sequence>
<dbReference type="GO" id="GO:0009536">
    <property type="term" value="C:plastid"/>
    <property type="evidence" value="ECO:0007669"/>
    <property type="project" value="UniProtKB-SubCell"/>
</dbReference>
<protein>
    <submittedName>
        <fullName evidence="13">30s ribosomal protein s5</fullName>
    </submittedName>
</protein>
<dbReference type="Gene3D" id="3.30.160.20">
    <property type="match status" value="1"/>
</dbReference>
<keyword evidence="14" id="KW-1185">Reference proteome</keyword>
<evidence type="ECO:0000259" key="11">
    <source>
        <dbReference type="PROSITE" id="PS50102"/>
    </source>
</evidence>
<dbReference type="SUPFAM" id="SSF54211">
    <property type="entry name" value="Ribosomal protein S5 domain 2-like"/>
    <property type="match status" value="1"/>
</dbReference>
<dbReference type="GO" id="GO:0005840">
    <property type="term" value="C:ribosome"/>
    <property type="evidence" value="ECO:0007669"/>
    <property type="project" value="UniProtKB-KW"/>
</dbReference>
<dbReference type="InterPro" id="IPR012677">
    <property type="entry name" value="Nucleotide-bd_a/b_plait_sf"/>
</dbReference>
<evidence type="ECO:0000256" key="1">
    <source>
        <dbReference type="ARBA" id="ARBA00004474"/>
    </source>
</evidence>
<dbReference type="EMBL" id="AZIL01000352">
    <property type="protein sequence ID" value="EWM28236.1"/>
    <property type="molecule type" value="Genomic_DNA"/>
</dbReference>
<dbReference type="InterPro" id="IPR000504">
    <property type="entry name" value="RRM_dom"/>
</dbReference>
<feature type="region of interest" description="Disordered" evidence="10">
    <location>
        <begin position="252"/>
        <end position="306"/>
    </location>
</feature>
<evidence type="ECO:0000256" key="8">
    <source>
        <dbReference type="PROSITE-ProRule" id="PRU00268"/>
    </source>
</evidence>
<dbReference type="InterPro" id="IPR005324">
    <property type="entry name" value="Ribosomal_uS5_C"/>
</dbReference>
<keyword evidence="6 8" id="KW-0687">Ribonucleoprotein</keyword>
<name>W7U5Y7_9STRA</name>
<evidence type="ECO:0000313" key="14">
    <source>
        <dbReference type="Proteomes" id="UP000019335"/>
    </source>
</evidence>
<keyword evidence="4 7" id="KW-0694">RNA-binding</keyword>
<dbReference type="InterPro" id="IPR020568">
    <property type="entry name" value="Ribosomal_Su5_D2-typ_SF"/>
</dbReference>
<dbReference type="SUPFAM" id="SSF54768">
    <property type="entry name" value="dsRNA-binding domain-like"/>
    <property type="match status" value="1"/>
</dbReference>
<reference evidence="13 14" key="1">
    <citation type="journal article" date="2014" name="Mol. Plant">
        <title>Chromosome Scale Genome Assembly and Transcriptome Profiling of Nannochloropsis gaditana in Nitrogen Depletion.</title>
        <authorList>
            <person name="Corteggiani Carpinelli E."/>
            <person name="Telatin A."/>
            <person name="Vitulo N."/>
            <person name="Forcato C."/>
            <person name="D'Angelo M."/>
            <person name="Schiavon R."/>
            <person name="Vezzi A."/>
            <person name="Giacometti G.M."/>
            <person name="Morosinotto T."/>
            <person name="Valle G."/>
        </authorList>
    </citation>
    <scope>NUCLEOTIDE SEQUENCE [LARGE SCALE GENOMIC DNA]</scope>
    <source>
        <strain evidence="13 14">B-31</strain>
    </source>
</reference>
<dbReference type="PANTHER" id="PTHR48432">
    <property type="entry name" value="S5 DRBM DOMAIN-CONTAINING PROTEIN"/>
    <property type="match status" value="1"/>
</dbReference>
<proteinExistence type="inferred from homology"/>
<dbReference type="Gene3D" id="3.30.230.10">
    <property type="match status" value="1"/>
</dbReference>
<feature type="compositionally biased region" description="Acidic residues" evidence="10">
    <location>
        <begin position="727"/>
        <end position="737"/>
    </location>
</feature>
<dbReference type="GO" id="GO:0006412">
    <property type="term" value="P:translation"/>
    <property type="evidence" value="ECO:0007669"/>
    <property type="project" value="InterPro"/>
</dbReference>
<dbReference type="GO" id="GO:0003735">
    <property type="term" value="F:structural constituent of ribosome"/>
    <property type="evidence" value="ECO:0007669"/>
    <property type="project" value="UniProtKB-UniRule"/>
</dbReference>
<comment type="subcellular location">
    <subcellularLocation>
        <location evidence="1">Plastid</location>
    </subcellularLocation>
</comment>
<gene>
    <name evidence="13" type="ORF">Naga_100004g87</name>
</gene>
<feature type="compositionally biased region" description="Basic and acidic residues" evidence="10">
    <location>
        <begin position="296"/>
        <end position="306"/>
    </location>
</feature>
<dbReference type="InterPro" id="IPR013810">
    <property type="entry name" value="Ribosomal_uS5_N"/>
</dbReference>
<dbReference type="CDD" id="cd00590">
    <property type="entry name" value="RRM_SF"/>
    <property type="match status" value="1"/>
</dbReference>
<evidence type="ECO:0000256" key="2">
    <source>
        <dbReference type="ARBA" id="ARBA00008945"/>
    </source>
</evidence>
<dbReference type="PROSITE" id="PS50881">
    <property type="entry name" value="S5_DSRBD"/>
    <property type="match status" value="1"/>
</dbReference>
<evidence type="ECO:0000256" key="10">
    <source>
        <dbReference type="SAM" id="MobiDB-lite"/>
    </source>
</evidence>
<evidence type="ECO:0000256" key="5">
    <source>
        <dbReference type="ARBA" id="ARBA00022980"/>
    </source>
</evidence>
<feature type="compositionally biased region" description="Gly residues" evidence="10">
    <location>
        <begin position="691"/>
        <end position="701"/>
    </location>
</feature>
<evidence type="ECO:0000256" key="6">
    <source>
        <dbReference type="ARBA" id="ARBA00023274"/>
    </source>
</evidence>
<dbReference type="PROSITE" id="PS50102">
    <property type="entry name" value="RRM"/>
    <property type="match status" value="1"/>
</dbReference>
<dbReference type="AlphaFoldDB" id="W7U5Y7"/>
<dbReference type="PANTHER" id="PTHR48432:SF1">
    <property type="entry name" value="S5 DRBM DOMAIN-CONTAINING PROTEIN"/>
    <property type="match status" value="1"/>
</dbReference>
<keyword evidence="5 8" id="KW-0689">Ribosomal protein</keyword>
<feature type="region of interest" description="Disordered" evidence="10">
    <location>
        <begin position="685"/>
        <end position="741"/>
    </location>
</feature>
<evidence type="ECO:0000256" key="7">
    <source>
        <dbReference type="PROSITE-ProRule" id="PRU00176"/>
    </source>
</evidence>
<dbReference type="Proteomes" id="UP000019335">
    <property type="component" value="Chromosome 5"/>
</dbReference>
<accession>W7U5Y7</accession>
<organism evidence="13 14">
    <name type="scientific">Nannochloropsis gaditana</name>
    <dbReference type="NCBI Taxonomy" id="72520"/>
    <lineage>
        <taxon>Eukaryota</taxon>
        <taxon>Sar</taxon>
        <taxon>Stramenopiles</taxon>
        <taxon>Ochrophyta</taxon>
        <taxon>Eustigmatophyceae</taxon>
        <taxon>Eustigmatales</taxon>
        <taxon>Monodopsidaceae</taxon>
        <taxon>Nannochloropsis</taxon>
    </lineage>
</organism>
<dbReference type="GO" id="GO:0019843">
    <property type="term" value="F:rRNA binding"/>
    <property type="evidence" value="ECO:0007669"/>
    <property type="project" value="UniProtKB-KW"/>
</dbReference>
<dbReference type="InterPro" id="IPR000851">
    <property type="entry name" value="Ribosomal_uS5"/>
</dbReference>
<evidence type="ECO:0000313" key="13">
    <source>
        <dbReference type="EMBL" id="EWM28236.1"/>
    </source>
</evidence>
<dbReference type="SMART" id="SM00360">
    <property type="entry name" value="RRM"/>
    <property type="match status" value="3"/>
</dbReference>
<dbReference type="InterPro" id="IPR035979">
    <property type="entry name" value="RBD_domain_sf"/>
</dbReference>
<evidence type="ECO:0000259" key="12">
    <source>
        <dbReference type="PROSITE" id="PS50881"/>
    </source>
</evidence>
<evidence type="ECO:0000256" key="4">
    <source>
        <dbReference type="ARBA" id="ARBA00022884"/>
    </source>
</evidence>
<dbReference type="Pfam" id="PF03719">
    <property type="entry name" value="Ribosomal_S5_C"/>
    <property type="match status" value="1"/>
</dbReference>
<dbReference type="SUPFAM" id="SSF54928">
    <property type="entry name" value="RNA-binding domain, RBD"/>
    <property type="match status" value="1"/>
</dbReference>
<feature type="compositionally biased region" description="Low complexity" evidence="10">
    <location>
        <begin position="264"/>
        <end position="286"/>
    </location>
</feature>
<keyword evidence="3" id="KW-0699">rRNA-binding</keyword>
<dbReference type="Pfam" id="PF00076">
    <property type="entry name" value="RRM_1"/>
    <property type="match status" value="1"/>
</dbReference>
<comment type="caution">
    <text evidence="13">The sequence shown here is derived from an EMBL/GenBank/DDBJ whole genome shotgun (WGS) entry which is preliminary data.</text>
</comment>
<dbReference type="Gene3D" id="3.30.70.330">
    <property type="match status" value="1"/>
</dbReference>
<feature type="domain" description="S5 DRBM" evidence="12">
    <location>
        <begin position="754"/>
        <end position="817"/>
    </location>
</feature>
<dbReference type="OrthoDB" id="309483at2759"/>
<dbReference type="Pfam" id="PF00333">
    <property type="entry name" value="Ribosomal_S5"/>
    <property type="match status" value="1"/>
</dbReference>
<feature type="region of interest" description="Disordered" evidence="10">
    <location>
        <begin position="185"/>
        <end position="213"/>
    </location>
</feature>
<evidence type="ECO:0000256" key="3">
    <source>
        <dbReference type="ARBA" id="ARBA00022730"/>
    </source>
</evidence>
<comment type="similarity">
    <text evidence="2 9">Belongs to the universal ribosomal protein uS5 family.</text>
</comment>
<dbReference type="GO" id="GO:1990904">
    <property type="term" value="C:ribonucleoprotein complex"/>
    <property type="evidence" value="ECO:0007669"/>
    <property type="project" value="UniProtKB-UniRule"/>
</dbReference>
<feature type="domain" description="RRM" evidence="11">
    <location>
        <begin position="560"/>
        <end position="639"/>
    </location>
</feature>